<keyword evidence="16" id="KW-1185">Reference proteome</keyword>
<dbReference type="InterPro" id="IPR057426">
    <property type="entry name" value="RNF31_UBA_3"/>
</dbReference>
<protein>
    <recommendedName>
        <fullName evidence="3">RBR-type E3 ubiquitin transferase</fullName>
        <ecNumber evidence="3">2.3.2.31</ecNumber>
    </recommendedName>
</protein>
<comment type="catalytic activity">
    <reaction evidence="1">
        <text>[E2 ubiquitin-conjugating enzyme]-S-ubiquitinyl-L-cysteine + [acceptor protein]-L-lysine = [E2 ubiquitin-conjugating enzyme]-L-cysteine + [acceptor protein]-N(6)-ubiquitinyl-L-lysine.</text>
        <dbReference type="EC" id="2.3.2.31"/>
    </reaction>
</comment>
<name>A0A8T2KJ03_9PIPI</name>
<dbReference type="Gene3D" id="1.20.58.2190">
    <property type="match status" value="1"/>
</dbReference>
<keyword evidence="9" id="KW-0862">Zinc</keyword>
<sequence length="1041" mass="117763">MAEQHLRNALENALIHEPESVTPAFLDKMLDLPLKERYQRLIVRDLLKGGTQVPSLHAVITALNILEKYGKNLLSPLRPKFWKSVKFNNPVFKTRVDAIEGGRLVLSLYGYSQSLPDGLSFPDSVEEPNVQNVAAVTADVIILHHELNLLISNTHPHQEEATKELLGGELMQQSLVAECSGLMKDTNQGTSAAGCFLCGSLICSVFCASCNEKLCEECDKRAHSHPLRSFHVRMPYVNRAIPRTVNQDTSSPGFSRPSWKCYSCLTENKGGAVLCVGCDRPRGCTNSHSNQSVANPLQRDSWECQACTLLNPSSAVLCAVCDRPRLASKPSGDGYDSVVFLLKERPMLVFPDKDIPKTVTTPVKNSNHSESTDYKRNSSMIENVGPLLDHTIQAVEDARRKGWQCSHCTFFNSRNGRVCEMCDRTSEILQGAVEPKKIDLAYDMEETRQKRLKEDGMKIVSLIREGERNNLLPEEVCCAVRYSGTEVPHWWLQSELPYVLENLLDTASQKAGDKLGALTMEEARKAWLASGGDMDSAVIFCLTERRRKIDTLNALGFPDRCKVVTALFESAGDIGKALNILQKPLLKPFLIRTGQERQPPLQPDSENKQAVLRRLLAEYSLHSWGRAELALSLLLEGEGRYELQDVVEAVRESQDRDFIKRMLRQECAVCGWELPRNKMRSLTSCECCICPDCFRMHFTVAVKEKHIRDMICPACEEPEISDEGELLHYFSTLDILLRDTLEVDAYNLFHKKLTERTLMKDPKFLWCTHCSFGFIYESDQLDVKCPQCHCSFCRNCKRPWEEQHRNLSCEDFQNWKRENDTEYQAQGLAVYLKENGITCPHCKFSYALARGGCMHFICSQCRHQFCSGCYNTFHPRNKCTVPSCTVRMSLHAHHPRDCLFYLRDWEVTRLQKLLLVSHVQFNTDPPAGTQAAPGGGCRVIEQKETLDSLRDEACGKVTPQGYAGLCEPHYKEYLVSRINSRSLDPCILYDLAETVNVCQRYLPVLPPQDPTENDASYKDRLRGVLVSEVPLSQNIPRKQNS</sequence>
<dbReference type="Gene3D" id="6.10.140.1100">
    <property type="match status" value="1"/>
</dbReference>
<dbReference type="InterPro" id="IPR001876">
    <property type="entry name" value="Znf_RanBP2"/>
</dbReference>
<dbReference type="Pfam" id="PF09409">
    <property type="entry name" value="PUB"/>
    <property type="match status" value="1"/>
</dbReference>
<dbReference type="Proteomes" id="UP000812440">
    <property type="component" value="Chromosome 1"/>
</dbReference>
<dbReference type="InterPro" id="IPR017907">
    <property type="entry name" value="Znf_RING_CS"/>
</dbReference>
<evidence type="ECO:0000259" key="14">
    <source>
        <dbReference type="PROSITE" id="PS51873"/>
    </source>
</evidence>
<dbReference type="OrthoDB" id="9978677at2759"/>
<dbReference type="InterPro" id="IPR047543">
    <property type="entry name" value="Bbox1_RNF31-like"/>
</dbReference>
<gene>
    <name evidence="15" type="ORF">GDO86_001545</name>
</gene>
<keyword evidence="5" id="KW-0479">Metal-binding</keyword>
<dbReference type="CDD" id="cd20351">
    <property type="entry name" value="Rcat_RBR_HOIP"/>
    <property type="match status" value="1"/>
</dbReference>
<dbReference type="InterPro" id="IPR041031">
    <property type="entry name" value="RNF31_C"/>
</dbReference>
<dbReference type="CDD" id="cd20337">
    <property type="entry name" value="BRcat_RBR_HOIP"/>
    <property type="match status" value="1"/>
</dbReference>
<dbReference type="InterPro" id="IPR047541">
    <property type="entry name" value="RNF31_RBR_mRING-HC-like"/>
</dbReference>
<dbReference type="PROSITE" id="PS51873">
    <property type="entry name" value="TRIAD"/>
    <property type="match status" value="1"/>
</dbReference>
<keyword evidence="4" id="KW-0808">Transferase</keyword>
<dbReference type="Pfam" id="PF16678">
    <property type="entry name" value="UBA_HOIP"/>
    <property type="match status" value="1"/>
</dbReference>
<evidence type="ECO:0000313" key="15">
    <source>
        <dbReference type="EMBL" id="KAG8455387.1"/>
    </source>
</evidence>
<dbReference type="GO" id="GO:0097039">
    <property type="term" value="P:protein linear polyubiquitination"/>
    <property type="evidence" value="ECO:0007669"/>
    <property type="project" value="TreeGrafter"/>
</dbReference>
<dbReference type="InterPro" id="IPR044066">
    <property type="entry name" value="TRIAD_supradom"/>
</dbReference>
<keyword evidence="6" id="KW-0677">Repeat</keyword>
<evidence type="ECO:0000256" key="5">
    <source>
        <dbReference type="ARBA" id="ARBA00022723"/>
    </source>
</evidence>
<evidence type="ECO:0000256" key="1">
    <source>
        <dbReference type="ARBA" id="ARBA00001798"/>
    </source>
</evidence>
<dbReference type="PROSITE" id="PS50030">
    <property type="entry name" value="UBA"/>
    <property type="match status" value="1"/>
</dbReference>
<comment type="caution">
    <text evidence="15">The sequence shown here is derived from an EMBL/GenBank/DDBJ whole genome shotgun (WGS) entry which is preliminary data.</text>
</comment>
<dbReference type="InterPro" id="IPR013083">
    <property type="entry name" value="Znf_RING/FYVE/PHD"/>
</dbReference>
<feature type="domain" description="RanBP2-type" evidence="13">
    <location>
        <begin position="251"/>
        <end position="284"/>
    </location>
</feature>
<dbReference type="PANTHER" id="PTHR16004">
    <property type="entry name" value="RING FINGER PROTEIN 31-RELATED"/>
    <property type="match status" value="1"/>
</dbReference>
<dbReference type="Pfam" id="PF22191">
    <property type="entry name" value="IBR_1"/>
    <property type="match status" value="2"/>
</dbReference>
<dbReference type="PROSITE" id="PS01358">
    <property type="entry name" value="ZF_RANBP2_1"/>
    <property type="match status" value="3"/>
</dbReference>
<evidence type="ECO:0000256" key="10">
    <source>
        <dbReference type="PROSITE-ProRule" id="PRU00322"/>
    </source>
</evidence>
<dbReference type="InterPro" id="IPR036339">
    <property type="entry name" value="PUB-like_dom_sf"/>
</dbReference>
<dbReference type="InterPro" id="IPR018997">
    <property type="entry name" value="PUB_domain"/>
</dbReference>
<dbReference type="CDD" id="cd19815">
    <property type="entry name" value="Bbox1_HOIP"/>
    <property type="match status" value="1"/>
</dbReference>
<keyword evidence="8" id="KW-0833">Ubl conjugation pathway</keyword>
<dbReference type="InterPro" id="IPR000315">
    <property type="entry name" value="Znf_B-box"/>
</dbReference>
<feature type="domain" description="RING-type" evidence="14">
    <location>
        <begin position="663"/>
        <end position="897"/>
    </location>
</feature>
<evidence type="ECO:0000256" key="6">
    <source>
        <dbReference type="ARBA" id="ARBA00022737"/>
    </source>
</evidence>
<dbReference type="GO" id="GO:0061630">
    <property type="term" value="F:ubiquitin protein ligase activity"/>
    <property type="evidence" value="ECO:0007669"/>
    <property type="project" value="UniProtKB-EC"/>
</dbReference>
<evidence type="ECO:0000313" key="16">
    <source>
        <dbReference type="Proteomes" id="UP000812440"/>
    </source>
</evidence>
<accession>A0A8T2KJ03</accession>
<dbReference type="EMBL" id="JAACNH010000001">
    <property type="protein sequence ID" value="KAG8455388.1"/>
    <property type="molecule type" value="Genomic_DNA"/>
</dbReference>
<dbReference type="InterPro" id="IPR032065">
    <property type="entry name" value="RNF31-UBA"/>
</dbReference>
<dbReference type="EMBL" id="JAACNH010000001">
    <property type="protein sequence ID" value="KAG8455387.1"/>
    <property type="molecule type" value="Genomic_DNA"/>
</dbReference>
<evidence type="ECO:0000259" key="12">
    <source>
        <dbReference type="PROSITE" id="PS50119"/>
    </source>
</evidence>
<dbReference type="InterPro" id="IPR036443">
    <property type="entry name" value="Znf_RanBP2_sf"/>
</dbReference>
<dbReference type="SUPFAM" id="SSF57850">
    <property type="entry name" value="RING/U-box"/>
    <property type="match status" value="3"/>
</dbReference>
<comment type="similarity">
    <text evidence="2">Belongs to the RBR family.</text>
</comment>
<evidence type="ECO:0000259" key="11">
    <source>
        <dbReference type="PROSITE" id="PS50030"/>
    </source>
</evidence>
<dbReference type="Pfam" id="PF18091">
    <property type="entry name" value="E3_UbLigase_RBR"/>
    <property type="match status" value="1"/>
</dbReference>
<keyword evidence="7 10" id="KW-0863">Zinc-finger</keyword>
<evidence type="ECO:0000256" key="2">
    <source>
        <dbReference type="ARBA" id="ARBA00008278"/>
    </source>
</evidence>
<dbReference type="InterPro" id="IPR047542">
    <property type="entry name" value="Rcat_RBR_RNF31-like"/>
</dbReference>
<evidence type="ECO:0000256" key="3">
    <source>
        <dbReference type="ARBA" id="ARBA00012251"/>
    </source>
</evidence>
<dbReference type="Gene3D" id="4.10.1060.10">
    <property type="entry name" value="Zinc finger, RanBP2-type"/>
    <property type="match status" value="1"/>
</dbReference>
<dbReference type="PROSITE" id="PS50119">
    <property type="entry name" value="ZF_BBOX"/>
    <property type="match status" value="1"/>
</dbReference>
<dbReference type="AlphaFoldDB" id="A0A8T2KJ03"/>
<reference evidence="15" key="1">
    <citation type="thesis" date="2020" institute="ProQuest LLC" country="789 East Eisenhower Parkway, Ann Arbor, MI, USA">
        <title>Comparative Genomics and Chromosome Evolution.</title>
        <authorList>
            <person name="Mudd A.B."/>
        </authorList>
    </citation>
    <scope>NUCLEOTIDE SEQUENCE</scope>
    <source>
        <strain evidence="15">Female2</strain>
        <tissue evidence="15">Blood</tissue>
    </source>
</reference>
<dbReference type="CDD" id="cd16631">
    <property type="entry name" value="mRING-HC-C4C4_RBR_HOIP"/>
    <property type="match status" value="1"/>
</dbReference>
<organism evidence="15 16">
    <name type="scientific">Hymenochirus boettgeri</name>
    <name type="common">Congo dwarf clawed frog</name>
    <dbReference type="NCBI Taxonomy" id="247094"/>
    <lineage>
        <taxon>Eukaryota</taxon>
        <taxon>Metazoa</taxon>
        <taxon>Chordata</taxon>
        <taxon>Craniata</taxon>
        <taxon>Vertebrata</taxon>
        <taxon>Euteleostomi</taxon>
        <taxon>Amphibia</taxon>
        <taxon>Batrachia</taxon>
        <taxon>Anura</taxon>
        <taxon>Pipoidea</taxon>
        <taxon>Pipidae</taxon>
        <taxon>Pipinae</taxon>
        <taxon>Hymenochirus</taxon>
    </lineage>
</organism>
<evidence type="ECO:0000256" key="7">
    <source>
        <dbReference type="ARBA" id="ARBA00022771"/>
    </source>
</evidence>
<dbReference type="PANTHER" id="PTHR16004:SF5">
    <property type="entry name" value="E3 UBIQUITIN-PROTEIN LIGASE RNF31"/>
    <property type="match status" value="1"/>
</dbReference>
<dbReference type="GO" id="GO:0071797">
    <property type="term" value="C:LUBAC complex"/>
    <property type="evidence" value="ECO:0007669"/>
    <property type="project" value="InterPro"/>
</dbReference>
<dbReference type="PROSITE" id="PS50199">
    <property type="entry name" value="ZF_RANBP2_2"/>
    <property type="match status" value="2"/>
</dbReference>
<proteinExistence type="inferred from homology"/>
<dbReference type="EC" id="2.3.2.31" evidence="3"/>
<dbReference type="GO" id="GO:0070530">
    <property type="term" value="F:K63-linked polyubiquitin modification-dependent protein binding"/>
    <property type="evidence" value="ECO:0007669"/>
    <property type="project" value="TreeGrafter"/>
</dbReference>
<feature type="domain" description="RanBP2-type" evidence="13">
    <location>
        <begin position="298"/>
        <end position="327"/>
    </location>
</feature>
<dbReference type="Pfam" id="PF25163">
    <property type="entry name" value="UBA_RNF31"/>
    <property type="match status" value="1"/>
</dbReference>
<evidence type="ECO:0000256" key="4">
    <source>
        <dbReference type="ARBA" id="ARBA00022679"/>
    </source>
</evidence>
<feature type="domain" description="UBA" evidence="11">
    <location>
        <begin position="541"/>
        <end position="584"/>
    </location>
</feature>
<dbReference type="GO" id="GO:1990450">
    <property type="term" value="F:linear polyubiquitin binding"/>
    <property type="evidence" value="ECO:0007669"/>
    <property type="project" value="TreeGrafter"/>
</dbReference>
<dbReference type="InterPro" id="IPR015940">
    <property type="entry name" value="UBA"/>
</dbReference>
<dbReference type="SMART" id="SM00547">
    <property type="entry name" value="ZnF_RBZ"/>
    <property type="match status" value="3"/>
</dbReference>
<dbReference type="SUPFAM" id="SSF90209">
    <property type="entry name" value="Ran binding protein zinc finger-like"/>
    <property type="match status" value="2"/>
</dbReference>
<dbReference type="SMART" id="SM00647">
    <property type="entry name" value="IBR"/>
    <property type="match status" value="2"/>
</dbReference>
<dbReference type="InterPro" id="IPR002867">
    <property type="entry name" value="IBR_dom"/>
</dbReference>
<dbReference type="PROSITE" id="PS00518">
    <property type="entry name" value="ZF_RING_1"/>
    <property type="match status" value="1"/>
</dbReference>
<evidence type="ECO:0000256" key="9">
    <source>
        <dbReference type="ARBA" id="ARBA00022833"/>
    </source>
</evidence>
<dbReference type="SUPFAM" id="SSF143503">
    <property type="entry name" value="PUG domain-like"/>
    <property type="match status" value="1"/>
</dbReference>
<dbReference type="GO" id="GO:0036435">
    <property type="term" value="F:K48-linked polyubiquitin modification-dependent protein binding"/>
    <property type="evidence" value="ECO:0007669"/>
    <property type="project" value="TreeGrafter"/>
</dbReference>
<dbReference type="Gene3D" id="1.10.8.10">
    <property type="entry name" value="DNA helicase RuvA subunit, C-terminal domain"/>
    <property type="match status" value="1"/>
</dbReference>
<dbReference type="InterPro" id="IPR047540">
    <property type="entry name" value="BRcat_RBR_RNF31-like"/>
</dbReference>
<evidence type="ECO:0000256" key="8">
    <source>
        <dbReference type="ARBA" id="ARBA00022786"/>
    </source>
</evidence>
<dbReference type="InterPro" id="IPR026254">
    <property type="entry name" value="RNF31-like"/>
</dbReference>
<dbReference type="GO" id="GO:0008270">
    <property type="term" value="F:zinc ion binding"/>
    <property type="evidence" value="ECO:0007669"/>
    <property type="project" value="UniProtKB-KW"/>
</dbReference>
<dbReference type="Gene3D" id="3.30.40.10">
    <property type="entry name" value="Zinc/RING finger domain, C3HC4 (zinc finger)"/>
    <property type="match status" value="1"/>
</dbReference>
<feature type="domain" description="B box-type" evidence="12">
    <location>
        <begin position="190"/>
        <end position="236"/>
    </location>
</feature>
<evidence type="ECO:0000259" key="13">
    <source>
        <dbReference type="PROSITE" id="PS50199"/>
    </source>
</evidence>